<dbReference type="EMBL" id="BPLR01002216">
    <property type="protein sequence ID" value="GIX71375.1"/>
    <property type="molecule type" value="Genomic_DNA"/>
</dbReference>
<dbReference type="Proteomes" id="UP001054945">
    <property type="component" value="Unassembled WGS sequence"/>
</dbReference>
<evidence type="ECO:0000313" key="2">
    <source>
        <dbReference type="Proteomes" id="UP001054945"/>
    </source>
</evidence>
<reference evidence="1 2" key="1">
    <citation type="submission" date="2021-06" db="EMBL/GenBank/DDBJ databases">
        <title>Caerostris extrusa draft genome.</title>
        <authorList>
            <person name="Kono N."/>
            <person name="Arakawa K."/>
        </authorList>
    </citation>
    <scope>NUCLEOTIDE SEQUENCE [LARGE SCALE GENOMIC DNA]</scope>
</reference>
<proteinExistence type="predicted"/>
<sequence length="81" mass="9321">MNLRPDIRTPRGIRKVEALCWRANFQSVPPDLEHKAKHELEDFHYGQGSFRYIGQYAVIALTSVFYTFGRLAPRLGDGHGF</sequence>
<name>A0AAV4MHQ4_CAEEX</name>
<protein>
    <submittedName>
        <fullName evidence="1">Uncharacterized protein</fullName>
    </submittedName>
</protein>
<evidence type="ECO:0000313" key="1">
    <source>
        <dbReference type="EMBL" id="GIX71375.1"/>
    </source>
</evidence>
<gene>
    <name evidence="1" type="ORF">CEXT_352861</name>
</gene>
<comment type="caution">
    <text evidence="1">The sequence shown here is derived from an EMBL/GenBank/DDBJ whole genome shotgun (WGS) entry which is preliminary data.</text>
</comment>
<dbReference type="AlphaFoldDB" id="A0AAV4MHQ4"/>
<organism evidence="1 2">
    <name type="scientific">Caerostris extrusa</name>
    <name type="common">Bark spider</name>
    <name type="synonym">Caerostris bankana</name>
    <dbReference type="NCBI Taxonomy" id="172846"/>
    <lineage>
        <taxon>Eukaryota</taxon>
        <taxon>Metazoa</taxon>
        <taxon>Ecdysozoa</taxon>
        <taxon>Arthropoda</taxon>
        <taxon>Chelicerata</taxon>
        <taxon>Arachnida</taxon>
        <taxon>Araneae</taxon>
        <taxon>Araneomorphae</taxon>
        <taxon>Entelegynae</taxon>
        <taxon>Araneoidea</taxon>
        <taxon>Araneidae</taxon>
        <taxon>Caerostris</taxon>
    </lineage>
</organism>
<keyword evidence="2" id="KW-1185">Reference proteome</keyword>
<accession>A0AAV4MHQ4</accession>